<gene>
    <name evidence="8" type="ordered locus">Adeh_1965</name>
</gene>
<feature type="domain" description="GTP cyclohydrolase I" evidence="7">
    <location>
        <begin position="22"/>
        <end position="200"/>
    </location>
</feature>
<dbReference type="UniPathway" id="UPA00848">
    <property type="reaction ID" value="UER00151"/>
</dbReference>
<dbReference type="InterPro" id="IPR043133">
    <property type="entry name" value="GTP-CH-I_C/QueF"/>
</dbReference>
<reference evidence="8" key="1">
    <citation type="submission" date="2006-01" db="EMBL/GenBank/DDBJ databases">
        <title>Complete sequence of Anaeromyxobacter dehalogenans 2CP-C.</title>
        <authorList>
            <consortium name="US DOE Joint Genome Institute"/>
            <person name="Copeland A."/>
            <person name="Lucas S."/>
            <person name="Lapidus A."/>
            <person name="Barry K."/>
            <person name="Detter J.C."/>
            <person name="Glavina T."/>
            <person name="Hammon N."/>
            <person name="Israni S."/>
            <person name="Pitluck S."/>
            <person name="Brettin T."/>
            <person name="Bruce D."/>
            <person name="Han C."/>
            <person name="Tapia R."/>
            <person name="Gilna P."/>
            <person name="Kiss H."/>
            <person name="Schmutz J."/>
            <person name="Larimer F."/>
            <person name="Land M."/>
            <person name="Kyrpides N."/>
            <person name="Anderson I."/>
            <person name="Sanford R.A."/>
            <person name="Ritalahti K.M."/>
            <person name="Thomas H.S."/>
            <person name="Kirby J.R."/>
            <person name="Zhulin I.B."/>
            <person name="Loeffler F.E."/>
            <person name="Richardson P."/>
        </authorList>
    </citation>
    <scope>NUCLEOTIDE SEQUENCE</scope>
    <source>
        <strain evidence="8">2CP-C</strain>
    </source>
</reference>
<dbReference type="PANTHER" id="PTHR11109">
    <property type="entry name" value="GTP CYCLOHYDROLASE I"/>
    <property type="match status" value="1"/>
</dbReference>
<feature type="region of interest" description="Disordered" evidence="6">
    <location>
        <begin position="203"/>
        <end position="228"/>
    </location>
</feature>
<protein>
    <recommendedName>
        <fullName evidence="3">GTP cyclohydrolase I</fullName>
        <ecNumber evidence="3">3.5.4.16</ecNumber>
    </recommendedName>
</protein>
<evidence type="ECO:0000313" key="9">
    <source>
        <dbReference type="Proteomes" id="UP000001935"/>
    </source>
</evidence>
<feature type="region of interest" description="Disordered" evidence="6">
    <location>
        <begin position="1"/>
        <end position="20"/>
    </location>
</feature>
<dbReference type="Pfam" id="PF01227">
    <property type="entry name" value="GTP_cyclohydroI"/>
    <property type="match status" value="1"/>
</dbReference>
<dbReference type="STRING" id="290397.Adeh_1965"/>
<comment type="pathway">
    <text evidence="2">Cofactor biosynthesis; 7,8-dihydroneopterin triphosphate biosynthesis; 7,8-dihydroneopterin triphosphate from GTP: step 1/1.</text>
</comment>
<dbReference type="GO" id="GO:0008270">
    <property type="term" value="F:zinc ion binding"/>
    <property type="evidence" value="ECO:0007669"/>
    <property type="project" value="TreeGrafter"/>
</dbReference>
<dbReference type="GO" id="GO:0003934">
    <property type="term" value="F:GTP cyclohydrolase I activity"/>
    <property type="evidence" value="ECO:0007669"/>
    <property type="project" value="UniProtKB-EC"/>
</dbReference>
<dbReference type="GO" id="GO:0005737">
    <property type="term" value="C:cytoplasm"/>
    <property type="evidence" value="ECO:0007669"/>
    <property type="project" value="TreeGrafter"/>
</dbReference>
<accession>Q2IJA2</accession>
<dbReference type="PANTHER" id="PTHR11109:SF7">
    <property type="entry name" value="GTP CYCLOHYDROLASE 1"/>
    <property type="match status" value="1"/>
</dbReference>
<dbReference type="NCBIfam" id="NF006825">
    <property type="entry name" value="PRK09347.1-2"/>
    <property type="match status" value="1"/>
</dbReference>
<dbReference type="HOGENOM" id="CLU_049768_3_3_7"/>
<keyword evidence="4" id="KW-0554">One-carbon metabolism</keyword>
<organism evidence="8 9">
    <name type="scientific">Anaeromyxobacter dehalogenans (strain 2CP-C)</name>
    <dbReference type="NCBI Taxonomy" id="290397"/>
    <lineage>
        <taxon>Bacteria</taxon>
        <taxon>Pseudomonadati</taxon>
        <taxon>Myxococcota</taxon>
        <taxon>Myxococcia</taxon>
        <taxon>Myxococcales</taxon>
        <taxon>Cystobacterineae</taxon>
        <taxon>Anaeromyxobacteraceae</taxon>
        <taxon>Anaeromyxobacter</taxon>
    </lineage>
</organism>
<evidence type="ECO:0000259" key="7">
    <source>
        <dbReference type="Pfam" id="PF01227"/>
    </source>
</evidence>
<dbReference type="Gene3D" id="1.10.286.10">
    <property type="match status" value="1"/>
</dbReference>
<keyword evidence="5 8" id="KW-0378">Hydrolase</keyword>
<dbReference type="EMBL" id="CP000251">
    <property type="protein sequence ID" value="ABC81736.1"/>
    <property type="molecule type" value="Genomic_DNA"/>
</dbReference>
<name>Q2IJA2_ANADE</name>
<dbReference type="Gene3D" id="3.30.1130.10">
    <property type="match status" value="1"/>
</dbReference>
<dbReference type="InterPro" id="IPR001474">
    <property type="entry name" value="GTP_CycHdrlase_I"/>
</dbReference>
<evidence type="ECO:0000256" key="3">
    <source>
        <dbReference type="ARBA" id="ARBA00012715"/>
    </source>
</evidence>
<evidence type="ECO:0000256" key="2">
    <source>
        <dbReference type="ARBA" id="ARBA00005080"/>
    </source>
</evidence>
<dbReference type="GO" id="GO:0005525">
    <property type="term" value="F:GTP binding"/>
    <property type="evidence" value="ECO:0007669"/>
    <property type="project" value="TreeGrafter"/>
</dbReference>
<dbReference type="eggNOG" id="COG0302">
    <property type="taxonomic scope" value="Bacteria"/>
</dbReference>
<dbReference type="InterPro" id="IPR043134">
    <property type="entry name" value="GTP-CH-I_N"/>
</dbReference>
<feature type="compositionally biased region" description="Low complexity" evidence="6">
    <location>
        <begin position="203"/>
        <end position="213"/>
    </location>
</feature>
<evidence type="ECO:0000256" key="4">
    <source>
        <dbReference type="ARBA" id="ARBA00022563"/>
    </source>
</evidence>
<dbReference type="GO" id="GO:0046654">
    <property type="term" value="P:tetrahydrofolate biosynthetic process"/>
    <property type="evidence" value="ECO:0007669"/>
    <property type="project" value="InterPro"/>
</dbReference>
<dbReference type="KEGG" id="ade:Adeh_1965"/>
<dbReference type="GO" id="GO:0006730">
    <property type="term" value="P:one-carbon metabolic process"/>
    <property type="evidence" value="ECO:0007669"/>
    <property type="project" value="UniProtKB-KW"/>
</dbReference>
<dbReference type="Proteomes" id="UP000001935">
    <property type="component" value="Chromosome"/>
</dbReference>
<dbReference type="RefSeq" id="WP_011421018.1">
    <property type="nucleotide sequence ID" value="NC_007760.1"/>
</dbReference>
<evidence type="ECO:0000256" key="5">
    <source>
        <dbReference type="ARBA" id="ARBA00022801"/>
    </source>
</evidence>
<dbReference type="GO" id="GO:0006729">
    <property type="term" value="P:tetrahydrobiopterin biosynthetic process"/>
    <property type="evidence" value="ECO:0007669"/>
    <property type="project" value="TreeGrafter"/>
</dbReference>
<dbReference type="SUPFAM" id="SSF55620">
    <property type="entry name" value="Tetrahydrobiopterin biosynthesis enzymes-like"/>
    <property type="match status" value="1"/>
</dbReference>
<dbReference type="EC" id="3.5.4.16" evidence="3"/>
<evidence type="ECO:0000256" key="1">
    <source>
        <dbReference type="ARBA" id="ARBA00001052"/>
    </source>
</evidence>
<dbReference type="InterPro" id="IPR020602">
    <property type="entry name" value="GTP_CycHdrlase_I_dom"/>
</dbReference>
<feature type="compositionally biased region" description="Basic residues" evidence="6">
    <location>
        <begin position="1"/>
        <end position="12"/>
    </location>
</feature>
<comment type="catalytic activity">
    <reaction evidence="1">
        <text>GTP + H2O = 7,8-dihydroneopterin 3'-triphosphate + formate + H(+)</text>
        <dbReference type="Rhea" id="RHEA:17473"/>
        <dbReference type="ChEBI" id="CHEBI:15377"/>
        <dbReference type="ChEBI" id="CHEBI:15378"/>
        <dbReference type="ChEBI" id="CHEBI:15740"/>
        <dbReference type="ChEBI" id="CHEBI:37565"/>
        <dbReference type="ChEBI" id="CHEBI:58462"/>
        <dbReference type="EC" id="3.5.4.16"/>
    </reaction>
</comment>
<evidence type="ECO:0000256" key="6">
    <source>
        <dbReference type="SAM" id="MobiDB-lite"/>
    </source>
</evidence>
<dbReference type="OrthoDB" id="9801207at2"/>
<proteinExistence type="predicted"/>
<sequence>MAARLRALRPPRPRASAPATAEATARFLDALGLPPEVRASPELAGTPRRVAEAWLEDLVDGYRAEPAEVLADAMPSAGRALVTLTGIDFHSVCPHHLLPSRGVAHVAYLPGGRVVGFGQLVRLVDCLAHRLVLAEDLAQSVADALVEHLGARGAGCVLDAEHLCLTVRGERRARARAHAEGFAGALARSGVARRSFAQAIARAAGPRPAGAGRAARRGRARGAGTRAR</sequence>
<dbReference type="AlphaFoldDB" id="Q2IJA2"/>
<evidence type="ECO:0000313" key="8">
    <source>
        <dbReference type="EMBL" id="ABC81736.1"/>
    </source>
</evidence>